<feature type="transmembrane region" description="Helical" evidence="8">
    <location>
        <begin position="97"/>
        <end position="115"/>
    </location>
</feature>
<keyword evidence="3" id="KW-1003">Cell membrane</keyword>
<feature type="transmembrane region" description="Helical" evidence="8">
    <location>
        <begin position="21"/>
        <end position="40"/>
    </location>
</feature>
<evidence type="ECO:0000256" key="3">
    <source>
        <dbReference type="ARBA" id="ARBA00022475"/>
    </source>
</evidence>
<dbReference type="InterPro" id="IPR051084">
    <property type="entry name" value="H+-coupled_symporters"/>
</dbReference>
<evidence type="ECO:0000256" key="8">
    <source>
        <dbReference type="SAM" id="Phobius"/>
    </source>
</evidence>
<dbReference type="STRING" id="754502.BJG93_27710"/>
<dbReference type="PANTHER" id="PTHR43528:SF3">
    <property type="entry name" value="CITRATE-PROTON SYMPORTER"/>
    <property type="match status" value="1"/>
</dbReference>
<keyword evidence="6 8" id="KW-1133">Transmembrane helix</keyword>
<feature type="transmembrane region" description="Helical" evidence="8">
    <location>
        <begin position="341"/>
        <end position="363"/>
    </location>
</feature>
<feature type="transmembrane region" description="Helical" evidence="8">
    <location>
        <begin position="312"/>
        <end position="329"/>
    </location>
</feature>
<dbReference type="GO" id="GO:0005886">
    <property type="term" value="C:plasma membrane"/>
    <property type="evidence" value="ECO:0007669"/>
    <property type="project" value="UniProtKB-SubCell"/>
</dbReference>
<reference evidence="10" key="1">
    <citation type="submission" date="2016-09" db="EMBL/GenBank/DDBJ databases">
        <title>The Complete Genome of Burkholderia sprentiae wsm5005.</title>
        <authorList>
            <person name="De Meyer S."/>
            <person name="Wang P."/>
            <person name="Terpolilli J."/>
        </authorList>
    </citation>
    <scope>NUCLEOTIDE SEQUENCE [LARGE SCALE GENOMIC DNA]</scope>
    <source>
        <strain evidence="10">WSM5005</strain>
    </source>
</reference>
<evidence type="ECO:0000256" key="4">
    <source>
        <dbReference type="ARBA" id="ARBA00022692"/>
    </source>
</evidence>
<evidence type="ECO:0000256" key="7">
    <source>
        <dbReference type="ARBA" id="ARBA00023136"/>
    </source>
</evidence>
<proteinExistence type="predicted"/>
<dbReference type="PANTHER" id="PTHR43528">
    <property type="entry name" value="ALPHA-KETOGLUTARATE PERMEASE"/>
    <property type="match status" value="1"/>
</dbReference>
<evidence type="ECO:0000256" key="6">
    <source>
        <dbReference type="ARBA" id="ARBA00022989"/>
    </source>
</evidence>
<protein>
    <submittedName>
        <fullName evidence="10">MFS transporter</fullName>
    </submittedName>
</protein>
<dbReference type="Gene3D" id="1.20.1250.20">
    <property type="entry name" value="MFS general substrate transporter like domains"/>
    <property type="match status" value="1"/>
</dbReference>
<dbReference type="OrthoDB" id="6766492at2"/>
<feature type="transmembrane region" description="Helical" evidence="8">
    <location>
        <begin position="375"/>
        <end position="399"/>
    </location>
</feature>
<organism evidence="10 11">
    <name type="scientific">Paraburkholderia sprentiae WSM5005</name>
    <dbReference type="NCBI Taxonomy" id="754502"/>
    <lineage>
        <taxon>Bacteria</taxon>
        <taxon>Pseudomonadati</taxon>
        <taxon>Pseudomonadota</taxon>
        <taxon>Betaproteobacteria</taxon>
        <taxon>Burkholderiales</taxon>
        <taxon>Burkholderiaceae</taxon>
        <taxon>Paraburkholderia</taxon>
    </lineage>
</organism>
<dbReference type="InterPro" id="IPR020846">
    <property type="entry name" value="MFS_dom"/>
</dbReference>
<name>A0A1I9YS45_9BURK</name>
<comment type="subcellular location">
    <subcellularLocation>
        <location evidence="1">Cell membrane</location>
        <topology evidence="1">Multi-pass membrane protein</topology>
    </subcellularLocation>
</comment>
<keyword evidence="2" id="KW-0813">Transport</keyword>
<dbReference type="EMBL" id="CP017562">
    <property type="protein sequence ID" value="APA89037.1"/>
    <property type="molecule type" value="Genomic_DNA"/>
</dbReference>
<feature type="transmembrane region" description="Helical" evidence="8">
    <location>
        <begin position="282"/>
        <end position="305"/>
    </location>
</feature>
<evidence type="ECO:0000313" key="10">
    <source>
        <dbReference type="EMBL" id="APA89037.1"/>
    </source>
</evidence>
<evidence type="ECO:0000256" key="1">
    <source>
        <dbReference type="ARBA" id="ARBA00004651"/>
    </source>
</evidence>
<dbReference type="KEGG" id="pspw:BJG93_27710"/>
<dbReference type="SUPFAM" id="SSF103473">
    <property type="entry name" value="MFS general substrate transporter"/>
    <property type="match status" value="1"/>
</dbReference>
<keyword evidence="11" id="KW-1185">Reference proteome</keyword>
<dbReference type="PROSITE" id="PS50850">
    <property type="entry name" value="MFS"/>
    <property type="match status" value="1"/>
</dbReference>
<evidence type="ECO:0000259" key="9">
    <source>
        <dbReference type="PROSITE" id="PS50850"/>
    </source>
</evidence>
<evidence type="ECO:0000256" key="5">
    <source>
        <dbReference type="ARBA" id="ARBA00022847"/>
    </source>
</evidence>
<keyword evidence="5" id="KW-0769">Symport</keyword>
<dbReference type="InterPro" id="IPR036259">
    <property type="entry name" value="MFS_trans_sf"/>
</dbReference>
<dbReference type="InterPro" id="IPR005828">
    <property type="entry name" value="MFS_sugar_transport-like"/>
</dbReference>
<evidence type="ECO:0000313" key="11">
    <source>
        <dbReference type="Proteomes" id="UP000179860"/>
    </source>
</evidence>
<gene>
    <name evidence="10" type="ORF">BJG93_27710</name>
</gene>
<feature type="transmembrane region" description="Helical" evidence="8">
    <location>
        <begin position="197"/>
        <end position="216"/>
    </location>
</feature>
<dbReference type="AlphaFoldDB" id="A0A1I9YS45"/>
<reference evidence="10" key="2">
    <citation type="submission" date="2021-06" db="EMBL/GenBank/DDBJ databases">
        <authorList>
            <person name="Rogers T.H."/>
            <person name="Ramsay J.P."/>
            <person name="Wang P."/>
            <person name="Terpolilli J."/>
        </authorList>
    </citation>
    <scope>NUCLEOTIDE SEQUENCE</scope>
    <source>
        <strain evidence="10">WSM5005</strain>
    </source>
</reference>
<dbReference type="GO" id="GO:0015293">
    <property type="term" value="F:symporter activity"/>
    <property type="evidence" value="ECO:0007669"/>
    <property type="project" value="UniProtKB-KW"/>
</dbReference>
<feature type="transmembrane region" description="Helical" evidence="8">
    <location>
        <begin position="405"/>
        <end position="426"/>
    </location>
</feature>
<dbReference type="Proteomes" id="UP000179860">
    <property type="component" value="Chromosome 2"/>
</dbReference>
<dbReference type="Pfam" id="PF00083">
    <property type="entry name" value="Sugar_tr"/>
    <property type="match status" value="1"/>
</dbReference>
<feature type="transmembrane region" description="Helical" evidence="8">
    <location>
        <begin position="60"/>
        <end position="85"/>
    </location>
</feature>
<sequence>MTVLDERPTLRSRPGQSERKVPWKVVAAAVAGIALEFYDFTVYSFFAVFAAKAFFPSHDALTGILASVAVFGVGFATRPIGALFIGRLGDRFGRKPAMLLTIGLIIVGTTGLALTPEYATIGVAAPIIVVVSRLTQGLGMGGEVGPAAAFLMEAAPNGRRGFYLSWSTASQGISSFAAGTAGVTLTSLLSPDDMQKWGWRVAFALGFLLIPVALYLRRQMQETLACGSHGTSAAAAPLRELWQHRRIILPGMAMYAASTTVFYVALYLTTYSIAVLKMPSQMAMLSAIVTGISLIVMGLLGGWLCDRYNSRIILAFSYTVLLLGIYPAYHFLIQAPDVPTLLVATLLMTAMPAMAGPATLTLIGEGLPARVRALGVGLTYAVPIALFGGTAQVVVTWLLKQTGNPAAPAFYAVAASAVMLLAIWAFPKHHDRYSQPKAAALQ</sequence>
<keyword evidence="4 8" id="KW-0812">Transmembrane</keyword>
<feature type="domain" description="Major facilitator superfamily (MFS) profile" evidence="9">
    <location>
        <begin position="25"/>
        <end position="432"/>
    </location>
</feature>
<keyword evidence="7 8" id="KW-0472">Membrane</keyword>
<feature type="transmembrane region" description="Helical" evidence="8">
    <location>
        <begin position="247"/>
        <end position="270"/>
    </location>
</feature>
<accession>A0A1I9YS45</accession>
<evidence type="ECO:0000256" key="2">
    <source>
        <dbReference type="ARBA" id="ARBA00022448"/>
    </source>
</evidence>